<proteinExistence type="predicted"/>
<dbReference type="EMBL" id="JAFBFC010000002">
    <property type="protein sequence ID" value="MBM7702436.1"/>
    <property type="molecule type" value="Genomic_DNA"/>
</dbReference>
<sequence>MKKIILLVGMLIASLAIGLAVKNILLPKAVVSSALIKEEDLQDKDFLKDKKAVLYLSTTADQDLDGSGLSYAVFIDKNGESSALQMSGLELGMMAATEDSLLVEEKNKVRIIGEEYKEFPMKKDQYTGSMTGYLKEEDLLFSIHNTGVNSQKGGYDSNIYFGNEQSFQTSNIPHYILTSGLEDHRIHIVTSDVETNTYALKEVTFTESKDDVQVKDVVTLDMNNKTLDTFSPILADEQHLYFVGTTYVNDQKDDTFLMRIHKQTHTQETFTLGNDDNLENPTAVIPYNVRNSAHLYNDYVYYIDGLGDVYAFHTKTLELKKAFSLGNNPSQDGVRYNDETYFKDGSLFVLRYDPNKDEKYYLEHYSLDTGTLNDTMDIKGLDRILSSVKNKSVYSYDLKLF</sequence>
<evidence type="ECO:0000313" key="1">
    <source>
        <dbReference type="EMBL" id="MBM7702436.1"/>
    </source>
</evidence>
<reference evidence="1 2" key="1">
    <citation type="submission" date="2021-01" db="EMBL/GenBank/DDBJ databases">
        <title>Genomic Encyclopedia of Type Strains, Phase IV (KMG-IV): sequencing the most valuable type-strain genomes for metagenomic binning, comparative biology and taxonomic classification.</title>
        <authorList>
            <person name="Goeker M."/>
        </authorList>
    </citation>
    <scope>NUCLEOTIDE SEQUENCE [LARGE SCALE GENOMIC DNA]</scope>
    <source>
        <strain evidence="1 2">DSM 104297</strain>
    </source>
</reference>
<dbReference type="RefSeq" id="WP_205185440.1">
    <property type="nucleotide sequence ID" value="NZ_JAFBFC010000002.1"/>
</dbReference>
<keyword evidence="2" id="KW-1185">Reference proteome</keyword>
<organism evidence="1 2">
    <name type="scientific">Priestia iocasae</name>
    <dbReference type="NCBI Taxonomy" id="2291674"/>
    <lineage>
        <taxon>Bacteria</taxon>
        <taxon>Bacillati</taxon>
        <taxon>Bacillota</taxon>
        <taxon>Bacilli</taxon>
        <taxon>Bacillales</taxon>
        <taxon>Bacillaceae</taxon>
        <taxon>Priestia</taxon>
    </lineage>
</organism>
<comment type="caution">
    <text evidence="1">The sequence shown here is derived from an EMBL/GenBank/DDBJ whole genome shotgun (WGS) entry which is preliminary data.</text>
</comment>
<gene>
    <name evidence="1" type="ORF">JOC83_001270</name>
</gene>
<protein>
    <recommendedName>
        <fullName evidence="3">DUF5050 domain-containing protein</fullName>
    </recommendedName>
</protein>
<dbReference type="Proteomes" id="UP000809829">
    <property type="component" value="Unassembled WGS sequence"/>
</dbReference>
<evidence type="ECO:0008006" key="3">
    <source>
        <dbReference type="Google" id="ProtNLM"/>
    </source>
</evidence>
<dbReference type="SUPFAM" id="SSF75011">
    <property type="entry name" value="3-carboxy-cis,cis-mucoante lactonizing enzyme"/>
    <property type="match status" value="1"/>
</dbReference>
<accession>A0ABS2QUP0</accession>
<name>A0ABS2QUP0_9BACI</name>
<evidence type="ECO:0000313" key="2">
    <source>
        <dbReference type="Proteomes" id="UP000809829"/>
    </source>
</evidence>